<evidence type="ECO:0000256" key="9">
    <source>
        <dbReference type="SAM" id="MobiDB-lite"/>
    </source>
</evidence>
<comment type="catalytic activity">
    <reaction evidence="7">
        <text>myo-inositol(out) + H(+)(out) = myo-inositol(in) + H(+)(in)</text>
        <dbReference type="Rhea" id="RHEA:60364"/>
        <dbReference type="ChEBI" id="CHEBI:15378"/>
        <dbReference type="ChEBI" id="CHEBI:17268"/>
    </reaction>
</comment>
<feature type="compositionally biased region" description="Acidic residues" evidence="9">
    <location>
        <begin position="525"/>
        <end position="539"/>
    </location>
</feature>
<dbReference type="InterPro" id="IPR036259">
    <property type="entry name" value="MFS_trans_sf"/>
</dbReference>
<dbReference type="InterPro" id="IPR003663">
    <property type="entry name" value="Sugar/inositol_transpt"/>
</dbReference>
<evidence type="ECO:0000256" key="3">
    <source>
        <dbReference type="ARBA" id="ARBA00022448"/>
    </source>
</evidence>
<comment type="subcellular location">
    <subcellularLocation>
        <location evidence="1">Membrane</location>
        <topology evidence="1">Multi-pass membrane protein</topology>
    </subcellularLocation>
</comment>
<keyword evidence="3 8" id="KW-0813">Transport</keyword>
<evidence type="ECO:0000313" key="12">
    <source>
        <dbReference type="EMBL" id="PWN19928.1"/>
    </source>
</evidence>
<dbReference type="InterPro" id="IPR050360">
    <property type="entry name" value="MFS_Sugar_Transporters"/>
</dbReference>
<dbReference type="InterPro" id="IPR020846">
    <property type="entry name" value="MFS_dom"/>
</dbReference>
<dbReference type="InterPro" id="IPR005828">
    <property type="entry name" value="MFS_sugar_transport-like"/>
</dbReference>
<dbReference type="PANTHER" id="PTHR48022">
    <property type="entry name" value="PLASTIDIC GLUCOSE TRANSPORTER 4"/>
    <property type="match status" value="1"/>
</dbReference>
<proteinExistence type="inferred from homology"/>
<dbReference type="Gene3D" id="1.20.1250.20">
    <property type="entry name" value="MFS general substrate transporter like domains"/>
    <property type="match status" value="1"/>
</dbReference>
<evidence type="ECO:0000256" key="4">
    <source>
        <dbReference type="ARBA" id="ARBA00022692"/>
    </source>
</evidence>
<evidence type="ECO:0000256" key="7">
    <source>
        <dbReference type="ARBA" id="ARBA00049119"/>
    </source>
</evidence>
<feature type="transmembrane region" description="Helical" evidence="10">
    <location>
        <begin position="129"/>
        <end position="153"/>
    </location>
</feature>
<dbReference type="InterPro" id="IPR005829">
    <property type="entry name" value="Sugar_transporter_CS"/>
</dbReference>
<feature type="transmembrane region" description="Helical" evidence="10">
    <location>
        <begin position="292"/>
        <end position="311"/>
    </location>
</feature>
<dbReference type="GO" id="GO:0016020">
    <property type="term" value="C:membrane"/>
    <property type="evidence" value="ECO:0007669"/>
    <property type="project" value="UniProtKB-SubCell"/>
</dbReference>
<feature type="transmembrane region" description="Helical" evidence="10">
    <location>
        <begin position="386"/>
        <end position="408"/>
    </location>
</feature>
<dbReference type="CDD" id="cd17356">
    <property type="entry name" value="MFS_HXT"/>
    <property type="match status" value="1"/>
</dbReference>
<dbReference type="GeneID" id="37015452"/>
<reference evidence="12 13" key="1">
    <citation type="journal article" date="2018" name="Mol. Biol. Evol.">
        <title>Broad Genomic Sampling Reveals a Smut Pathogenic Ancestry of the Fungal Clade Ustilaginomycotina.</title>
        <authorList>
            <person name="Kijpornyongpan T."/>
            <person name="Mondo S.J."/>
            <person name="Barry K."/>
            <person name="Sandor L."/>
            <person name="Lee J."/>
            <person name="Lipzen A."/>
            <person name="Pangilinan J."/>
            <person name="LaButti K."/>
            <person name="Hainaut M."/>
            <person name="Henrissat B."/>
            <person name="Grigoriev I.V."/>
            <person name="Spatafora J.W."/>
            <person name="Aime M.C."/>
        </authorList>
    </citation>
    <scope>NUCLEOTIDE SEQUENCE [LARGE SCALE GENOMIC DNA]</scope>
    <source>
        <strain evidence="12 13">MCA 4718</strain>
    </source>
</reference>
<dbReference type="Proteomes" id="UP000245942">
    <property type="component" value="Unassembled WGS sequence"/>
</dbReference>
<dbReference type="EMBL" id="KZ819329">
    <property type="protein sequence ID" value="PWN19928.1"/>
    <property type="molecule type" value="Genomic_DNA"/>
</dbReference>
<evidence type="ECO:0000256" key="1">
    <source>
        <dbReference type="ARBA" id="ARBA00004141"/>
    </source>
</evidence>
<keyword evidence="4 10" id="KW-0812">Transmembrane</keyword>
<name>A0A316U519_9BASI</name>
<feature type="transmembrane region" description="Helical" evidence="10">
    <location>
        <begin position="12"/>
        <end position="30"/>
    </location>
</feature>
<feature type="region of interest" description="Disordered" evidence="9">
    <location>
        <begin position="511"/>
        <end position="539"/>
    </location>
</feature>
<evidence type="ECO:0000256" key="6">
    <source>
        <dbReference type="ARBA" id="ARBA00023136"/>
    </source>
</evidence>
<evidence type="ECO:0000256" key="8">
    <source>
        <dbReference type="RuleBase" id="RU003346"/>
    </source>
</evidence>
<dbReference type="PRINTS" id="PR00171">
    <property type="entry name" value="SUGRTRNSPORT"/>
</dbReference>
<dbReference type="STRING" id="1684307.A0A316U519"/>
<feature type="transmembrane region" description="Helical" evidence="10">
    <location>
        <begin position="107"/>
        <end position="123"/>
    </location>
</feature>
<evidence type="ECO:0000259" key="11">
    <source>
        <dbReference type="PROSITE" id="PS50850"/>
    </source>
</evidence>
<protein>
    <submittedName>
        <fullName evidence="12">Putative monosaccharide transporter</fullName>
    </submittedName>
</protein>
<feature type="transmembrane region" description="Helical" evidence="10">
    <location>
        <begin position="353"/>
        <end position="374"/>
    </location>
</feature>
<keyword evidence="5 10" id="KW-1133">Transmembrane helix</keyword>
<sequence>MVAKPSDLRQALPAILVGIVAGGGGFLFGYDSGVISGLLQMEPFKEEFGSYYDYNIPSNRIASDNPAKPGWALSTSDTSLVVSLLSLGTFIGALSASYIGDFKGRRPALMLALVVFSVGVLVQCVSKGLAPFCIGRVIAGLGVGLISSLVPLYQSETAPRWVRGAIVAAYQFFITIGLFVASLVDNATKDREDNSAWLIPVSMQFIFAFVLFVGLVFLPESPRFRVKQGRVEDAAHILAYLNGRPVDDPIVRAELQEVIDQHEMELKESASGWSEILRTGNGKTLQRISSGMVLQALTQLTGINFIFYYGTTFFLSTGAKNPFTFSVIANLVNVLSTPLSFIIFDKVGRRPSFLAGAIEMSICQFFVAAIGTASKVSNHTAQRTCVAFVMLYIVGFATTWGPGGWIYCAESYSLAYRSKGNSLSTASNWAFNFAIGYMTPYLVDSGPGKAGLGPKIFFIWAVSCLGCTAFAWLCIYETKGLSLEEVDNLFRHSNARTSAKYNEHLKSIRGTDVESGTPLGGVVTEAEETPSPAEEDIKE</sequence>
<accession>A0A316U519</accession>
<dbReference type="PANTHER" id="PTHR48022:SF17">
    <property type="entry name" value="HEXOSE TRANSPORTER"/>
    <property type="match status" value="1"/>
</dbReference>
<evidence type="ECO:0000256" key="10">
    <source>
        <dbReference type="SAM" id="Phobius"/>
    </source>
</evidence>
<feature type="transmembrane region" description="Helical" evidence="10">
    <location>
        <begin position="323"/>
        <end position="344"/>
    </location>
</feature>
<dbReference type="RefSeq" id="XP_025347088.1">
    <property type="nucleotide sequence ID" value="XM_025493718.1"/>
</dbReference>
<keyword evidence="6 10" id="KW-0472">Membrane</keyword>
<evidence type="ECO:0000313" key="13">
    <source>
        <dbReference type="Proteomes" id="UP000245942"/>
    </source>
</evidence>
<feature type="transmembrane region" description="Helical" evidence="10">
    <location>
        <begin position="165"/>
        <end position="184"/>
    </location>
</feature>
<dbReference type="AlphaFoldDB" id="A0A316U519"/>
<dbReference type="GO" id="GO:0005351">
    <property type="term" value="F:carbohydrate:proton symporter activity"/>
    <property type="evidence" value="ECO:0007669"/>
    <property type="project" value="TreeGrafter"/>
</dbReference>
<feature type="domain" description="Major facilitator superfamily (MFS) profile" evidence="11">
    <location>
        <begin position="17"/>
        <end position="479"/>
    </location>
</feature>
<dbReference type="PROSITE" id="PS00217">
    <property type="entry name" value="SUGAR_TRANSPORT_2"/>
    <property type="match status" value="1"/>
</dbReference>
<gene>
    <name evidence="12" type="ORF">BCV69DRAFT_290555</name>
</gene>
<comment type="similarity">
    <text evidence="2 8">Belongs to the major facilitator superfamily. Sugar transporter (TC 2.A.1.1) family.</text>
</comment>
<evidence type="ECO:0000256" key="5">
    <source>
        <dbReference type="ARBA" id="ARBA00022989"/>
    </source>
</evidence>
<dbReference type="Pfam" id="PF00083">
    <property type="entry name" value="Sugar_tr"/>
    <property type="match status" value="1"/>
</dbReference>
<feature type="transmembrane region" description="Helical" evidence="10">
    <location>
        <begin position="420"/>
        <end position="437"/>
    </location>
</feature>
<dbReference type="SUPFAM" id="SSF103473">
    <property type="entry name" value="MFS general substrate transporter"/>
    <property type="match status" value="1"/>
</dbReference>
<dbReference type="OrthoDB" id="6612291at2759"/>
<keyword evidence="13" id="KW-1185">Reference proteome</keyword>
<evidence type="ECO:0000256" key="2">
    <source>
        <dbReference type="ARBA" id="ARBA00010992"/>
    </source>
</evidence>
<dbReference type="NCBIfam" id="TIGR00879">
    <property type="entry name" value="SP"/>
    <property type="match status" value="1"/>
</dbReference>
<dbReference type="PROSITE" id="PS50850">
    <property type="entry name" value="MFS"/>
    <property type="match status" value="1"/>
</dbReference>
<feature type="transmembrane region" description="Helical" evidence="10">
    <location>
        <begin position="457"/>
        <end position="476"/>
    </location>
</feature>
<organism evidence="12 13">
    <name type="scientific">Pseudomicrostroma glucosiphilum</name>
    <dbReference type="NCBI Taxonomy" id="1684307"/>
    <lineage>
        <taxon>Eukaryota</taxon>
        <taxon>Fungi</taxon>
        <taxon>Dikarya</taxon>
        <taxon>Basidiomycota</taxon>
        <taxon>Ustilaginomycotina</taxon>
        <taxon>Exobasidiomycetes</taxon>
        <taxon>Microstromatales</taxon>
        <taxon>Microstromatales incertae sedis</taxon>
        <taxon>Pseudomicrostroma</taxon>
    </lineage>
</organism>
<feature type="transmembrane region" description="Helical" evidence="10">
    <location>
        <begin position="80"/>
        <end position="100"/>
    </location>
</feature>
<feature type="transmembrane region" description="Helical" evidence="10">
    <location>
        <begin position="196"/>
        <end position="218"/>
    </location>
</feature>